<comment type="caution">
    <text evidence="2">The sequence shown here is derived from an EMBL/GenBank/DDBJ whole genome shotgun (WGS) entry which is preliminary data.</text>
</comment>
<accession>A0A445CD33</accession>
<sequence>MDSSSISICKDAHFQHPIRTKACKALSQLPLQCLSILGTYLSFSHSVIIALFCFLNFQWKRNTNLAGECEELLRLVKKKPYSPSEGNDACLKALANMAGKKLWPPLAFGSSFTSWYEHLGRCICFLYRRNHRIWESILKFV</sequence>
<keyword evidence="1" id="KW-0812">Transmembrane</keyword>
<protein>
    <submittedName>
        <fullName evidence="2">Uncharacterized protein</fullName>
    </submittedName>
</protein>
<evidence type="ECO:0000256" key="1">
    <source>
        <dbReference type="SAM" id="Phobius"/>
    </source>
</evidence>
<keyword evidence="1" id="KW-1133">Transmembrane helix</keyword>
<name>A0A445CD33_ARAHY</name>
<dbReference type="EMBL" id="SDMP01000007">
    <property type="protein sequence ID" value="RYR48862.1"/>
    <property type="molecule type" value="Genomic_DNA"/>
</dbReference>
<feature type="transmembrane region" description="Helical" evidence="1">
    <location>
        <begin position="34"/>
        <end position="55"/>
    </location>
</feature>
<dbReference type="Proteomes" id="UP000289738">
    <property type="component" value="Chromosome A07"/>
</dbReference>
<evidence type="ECO:0000313" key="3">
    <source>
        <dbReference type="Proteomes" id="UP000289738"/>
    </source>
</evidence>
<keyword evidence="3" id="KW-1185">Reference proteome</keyword>
<gene>
    <name evidence="2" type="ORF">Ahy_A07g034947</name>
</gene>
<dbReference type="AlphaFoldDB" id="A0A445CD33"/>
<reference evidence="2 3" key="1">
    <citation type="submission" date="2019-01" db="EMBL/GenBank/DDBJ databases">
        <title>Sequencing of cultivated peanut Arachis hypogaea provides insights into genome evolution and oil improvement.</title>
        <authorList>
            <person name="Chen X."/>
        </authorList>
    </citation>
    <scope>NUCLEOTIDE SEQUENCE [LARGE SCALE GENOMIC DNA]</scope>
    <source>
        <strain evidence="3">cv. Fuhuasheng</strain>
        <tissue evidence="2">Leaves</tissue>
    </source>
</reference>
<organism evidence="2 3">
    <name type="scientific">Arachis hypogaea</name>
    <name type="common">Peanut</name>
    <dbReference type="NCBI Taxonomy" id="3818"/>
    <lineage>
        <taxon>Eukaryota</taxon>
        <taxon>Viridiplantae</taxon>
        <taxon>Streptophyta</taxon>
        <taxon>Embryophyta</taxon>
        <taxon>Tracheophyta</taxon>
        <taxon>Spermatophyta</taxon>
        <taxon>Magnoliopsida</taxon>
        <taxon>eudicotyledons</taxon>
        <taxon>Gunneridae</taxon>
        <taxon>Pentapetalae</taxon>
        <taxon>rosids</taxon>
        <taxon>fabids</taxon>
        <taxon>Fabales</taxon>
        <taxon>Fabaceae</taxon>
        <taxon>Papilionoideae</taxon>
        <taxon>50 kb inversion clade</taxon>
        <taxon>dalbergioids sensu lato</taxon>
        <taxon>Dalbergieae</taxon>
        <taxon>Pterocarpus clade</taxon>
        <taxon>Arachis</taxon>
    </lineage>
</organism>
<evidence type="ECO:0000313" key="2">
    <source>
        <dbReference type="EMBL" id="RYR48862.1"/>
    </source>
</evidence>
<proteinExistence type="predicted"/>
<keyword evidence="1" id="KW-0472">Membrane</keyword>